<feature type="transmembrane region" description="Helical" evidence="2">
    <location>
        <begin position="65"/>
        <end position="84"/>
    </location>
</feature>
<evidence type="ECO:0000313" key="3">
    <source>
        <dbReference type="EMBL" id="ADP80487.1"/>
    </source>
</evidence>
<reference evidence="3 4" key="1">
    <citation type="submission" date="2010-10" db="EMBL/GenBank/DDBJ databases">
        <title>Complete sequence of Frankia sp. EuI1c.</title>
        <authorList>
            <consortium name="US DOE Joint Genome Institute"/>
            <person name="Lucas S."/>
            <person name="Copeland A."/>
            <person name="Lapidus A."/>
            <person name="Cheng J.-F."/>
            <person name="Bruce D."/>
            <person name="Goodwin L."/>
            <person name="Pitluck S."/>
            <person name="Chertkov O."/>
            <person name="Detter J.C."/>
            <person name="Han C."/>
            <person name="Tapia R."/>
            <person name="Land M."/>
            <person name="Hauser L."/>
            <person name="Jeffries C."/>
            <person name="Kyrpides N."/>
            <person name="Ivanova N."/>
            <person name="Mikhailova N."/>
            <person name="Beauchemin N."/>
            <person name="Sen A."/>
            <person name="Sur S.A."/>
            <person name="Gtari M."/>
            <person name="Wall L."/>
            <person name="Tisa L."/>
            <person name="Woyke T."/>
        </authorList>
    </citation>
    <scope>NUCLEOTIDE SEQUENCE [LARGE SCALE GENOMIC DNA]</scope>
    <source>
        <strain evidence="4">DSM 45817 / CECT 9037 / EuI1c</strain>
    </source>
</reference>
<keyword evidence="2" id="KW-0472">Membrane</keyword>
<dbReference type="RefSeq" id="WP_013423605.1">
    <property type="nucleotide sequence ID" value="NC_014666.1"/>
</dbReference>
<evidence type="ECO:0000256" key="2">
    <source>
        <dbReference type="SAM" id="Phobius"/>
    </source>
</evidence>
<protein>
    <submittedName>
        <fullName evidence="3">Uncharacterized protein</fullName>
    </submittedName>
</protein>
<keyword evidence="4" id="KW-1185">Reference proteome</keyword>
<accession>E3J1G6</accession>
<keyword evidence="2" id="KW-1133">Transmembrane helix</keyword>
<dbReference type="STRING" id="298654.FraEuI1c_2453"/>
<feature type="compositionally biased region" description="Basic and acidic residues" evidence="1">
    <location>
        <begin position="106"/>
        <end position="115"/>
    </location>
</feature>
<sequence>MTRILPRQRRPEGARRPAGGRFSGLTGAAPARSALGLRAALALFGLVFCGVVAGLFAAAGWTVPAILLCLAGATAIVDLTVIGLRARRRRRLRRPHVMGSDQGPGPRDHSGSYLP</sequence>
<evidence type="ECO:0000313" key="4">
    <source>
        <dbReference type="Proteomes" id="UP000002484"/>
    </source>
</evidence>
<proteinExistence type="predicted"/>
<dbReference type="EMBL" id="CP002299">
    <property type="protein sequence ID" value="ADP80487.1"/>
    <property type="molecule type" value="Genomic_DNA"/>
</dbReference>
<keyword evidence="2" id="KW-0812">Transmembrane</keyword>
<name>E3J1G6_PSEI1</name>
<feature type="region of interest" description="Disordered" evidence="1">
    <location>
        <begin position="1"/>
        <end position="26"/>
    </location>
</feature>
<dbReference type="AlphaFoldDB" id="E3J1G6"/>
<evidence type="ECO:0000256" key="1">
    <source>
        <dbReference type="SAM" id="MobiDB-lite"/>
    </source>
</evidence>
<dbReference type="eggNOG" id="ENOG5033H6F">
    <property type="taxonomic scope" value="Bacteria"/>
</dbReference>
<dbReference type="HOGENOM" id="CLU_2259652_0_0_11"/>
<dbReference type="KEGG" id="fri:FraEuI1c_2453"/>
<feature type="transmembrane region" description="Helical" evidence="2">
    <location>
        <begin position="39"/>
        <end position="59"/>
    </location>
</feature>
<dbReference type="Proteomes" id="UP000002484">
    <property type="component" value="Chromosome"/>
</dbReference>
<feature type="region of interest" description="Disordered" evidence="1">
    <location>
        <begin position="93"/>
        <end position="115"/>
    </location>
</feature>
<gene>
    <name evidence="3" type="ordered locus">FraEuI1c_2453</name>
</gene>
<organism evidence="3 4">
    <name type="scientific">Pseudofrankia inefficax (strain DSM 45817 / CECT 9037 / DDB 130130 / EuI1c)</name>
    <name type="common">Frankia inefficax</name>
    <dbReference type="NCBI Taxonomy" id="298654"/>
    <lineage>
        <taxon>Bacteria</taxon>
        <taxon>Bacillati</taxon>
        <taxon>Actinomycetota</taxon>
        <taxon>Actinomycetes</taxon>
        <taxon>Frankiales</taxon>
        <taxon>Frankiaceae</taxon>
        <taxon>Pseudofrankia</taxon>
    </lineage>
</organism>
<dbReference type="InParanoid" id="E3J1G6"/>